<dbReference type="PANTHER" id="PTHR13018:SF53">
    <property type="entry name" value="DUF221 DOMAIN PROTEIN"/>
    <property type="match status" value="1"/>
</dbReference>
<dbReference type="InterPro" id="IPR027815">
    <property type="entry name" value="CSC1/OSCA1-like_cyt"/>
</dbReference>
<dbReference type="PANTHER" id="PTHR13018">
    <property type="entry name" value="PROBABLE MEMBRANE PROTEIN DUF221-RELATED"/>
    <property type="match status" value="1"/>
</dbReference>
<feature type="transmembrane region" description="Helical" evidence="8">
    <location>
        <begin position="702"/>
        <end position="735"/>
    </location>
</feature>
<dbReference type="GO" id="GO:0005886">
    <property type="term" value="C:plasma membrane"/>
    <property type="evidence" value="ECO:0007669"/>
    <property type="project" value="TreeGrafter"/>
</dbReference>
<feature type="transmembrane region" description="Helical" evidence="8">
    <location>
        <begin position="788"/>
        <end position="814"/>
    </location>
</feature>
<keyword evidence="6 8" id="KW-0472">Membrane</keyword>
<evidence type="ECO:0000256" key="4">
    <source>
        <dbReference type="ARBA" id="ARBA00022692"/>
    </source>
</evidence>
<dbReference type="Pfam" id="PF12621">
    <property type="entry name" value="PHM7_ext"/>
    <property type="match status" value="1"/>
</dbReference>
<keyword evidence="14" id="KW-1185">Reference proteome</keyword>
<keyword evidence="5 8" id="KW-1133">Transmembrane helix</keyword>
<evidence type="ECO:0000256" key="7">
    <source>
        <dbReference type="SAM" id="MobiDB-lite"/>
    </source>
</evidence>
<feature type="transmembrane region" description="Helical" evidence="8">
    <location>
        <begin position="556"/>
        <end position="582"/>
    </location>
</feature>
<evidence type="ECO:0008006" key="15">
    <source>
        <dbReference type="Google" id="ProtNLM"/>
    </source>
</evidence>
<name>A0A3D8SFT3_9HELO</name>
<feature type="transmembrane region" description="Helical" evidence="8">
    <location>
        <begin position="649"/>
        <end position="667"/>
    </location>
</feature>
<feature type="domain" description="CSC1/OSCA1-like 7TM region" evidence="9">
    <location>
        <begin position="508"/>
        <end position="779"/>
    </location>
</feature>
<evidence type="ECO:0000256" key="5">
    <source>
        <dbReference type="ARBA" id="ARBA00022989"/>
    </source>
</evidence>
<feature type="transmembrane region" description="Helical" evidence="8">
    <location>
        <begin position="50"/>
        <end position="72"/>
    </location>
</feature>
<keyword evidence="3" id="KW-0813">Transport</keyword>
<evidence type="ECO:0000313" key="13">
    <source>
        <dbReference type="EMBL" id="RDW85172.1"/>
    </source>
</evidence>
<dbReference type="Pfam" id="PF14703">
    <property type="entry name" value="PHM7_cyt"/>
    <property type="match status" value="1"/>
</dbReference>
<feature type="region of interest" description="Disordered" evidence="7">
    <location>
        <begin position="312"/>
        <end position="360"/>
    </location>
</feature>
<comment type="caution">
    <text evidence="13">The sequence shown here is derived from an EMBL/GenBank/DDBJ whole genome shotgun (WGS) entry which is preliminary data.</text>
</comment>
<dbReference type="InterPro" id="IPR045122">
    <property type="entry name" value="Csc1-like"/>
</dbReference>
<feature type="transmembrane region" description="Helical" evidence="8">
    <location>
        <begin position="603"/>
        <end position="629"/>
    </location>
</feature>
<accession>A0A3D8SFT3</accession>
<proteinExistence type="inferred from homology"/>
<sequence length="1025" mass="115556">MTTQFLAELVDWKRALNQSSDPRVGSARDNSTSSKVFAATSGTNSSSFSALFGTLVPVTVYAAVCLLIFWVLRAKCPRIYAPRTFLNSLHSHERIAPLPKGWFNWVVPWWKVPDTVVLNQSSLEGYLFLRFLKMLCVICVVGMCITWPILLPLHSVGGNGNTQMDKLTFGNVANPSWYFVHAFLAWIYFGFIMYMVSRECVYYINLRQAYLISPYYAKRLSSRTVLFTCVPQQVLDGAILRKLFGDSVRNVWIPRDTEDLEDLVKEREQTALRLEKAEIELIKMANAERNRLAKTGHPDIEANIGFAGIRESEETSKSHQRPKSADDSGFCSTTKSVKPSDVKELNITEQPMNAQEPISPSSDYEIKFETVEATDLELKWGNHGFGHSGPPPDVNGSIAAQWIPHEWRPTHRPIANYGRRVDTIKWTRNRLKLLAPKIGKLQRQHKAGKGRPIAAAFIEFDSQVDAQAAYQSLAHHRALHMKAHINGVRPDEIVWTSLRMHWWERIIRHFAINGFIAMMVVFWSIPAALIGIISNIDFISTKVFFLHWVTSLPTPVLGVIKGLLPAVGIALLMAAVPGIMRMCARQAGVPSMSMIELFVQQSYFIFQVVQVFLITTLTSAASAALTQILENPMSARTLLSQNLPKSSNFYVSYFILQGLAMSATRIVHLSTLVRLHILKAPDNPAVVSKRWHRLRPARWGSIYPVFTNMGVIAISYSCIAPLVLGFASIAFYLVYRVYHYNLLYVYDSEIDTRGLLYPHALKQLFVGIYMAEVCLLGLFGLRAAFGPVIMMVMLVIFTFLIDVSITDALGPLLYNLPKTLAVKDLYEQVGENQPPPAIPDSENPDKFQPINEADLPEYLRQGDDTRAVEGLDKAGKMTLGFLQQSVQERMNSTGMNVPKFISYLDFWTPWITPDPTKKPNFLLKWLHPEIFSDHTELAKLIPPDLPDPEYPGNVARDAYWPPAVIKKAPVLWIPRDEGGVSRQECEHSSACGVTMTDEGITLDEKNRLVFDFSAKSPVLLERLRY</sequence>
<evidence type="ECO:0000256" key="8">
    <source>
        <dbReference type="SAM" id="Phobius"/>
    </source>
</evidence>
<evidence type="ECO:0000256" key="2">
    <source>
        <dbReference type="ARBA" id="ARBA00007779"/>
    </source>
</evidence>
<comment type="similarity">
    <text evidence="2">Belongs to the CSC1 (TC 1.A.17) family.</text>
</comment>
<dbReference type="AlphaFoldDB" id="A0A3D8SFT3"/>
<organism evidence="13 14">
    <name type="scientific">Coleophoma cylindrospora</name>
    <dbReference type="NCBI Taxonomy" id="1849047"/>
    <lineage>
        <taxon>Eukaryota</taxon>
        <taxon>Fungi</taxon>
        <taxon>Dikarya</taxon>
        <taxon>Ascomycota</taxon>
        <taxon>Pezizomycotina</taxon>
        <taxon>Leotiomycetes</taxon>
        <taxon>Helotiales</taxon>
        <taxon>Dermateaceae</taxon>
        <taxon>Coleophoma</taxon>
    </lineage>
</organism>
<dbReference type="InterPro" id="IPR022257">
    <property type="entry name" value="PHM7_ext"/>
</dbReference>
<feature type="compositionally biased region" description="Polar residues" evidence="7">
    <location>
        <begin position="347"/>
        <end position="360"/>
    </location>
</feature>
<evidence type="ECO:0000313" key="14">
    <source>
        <dbReference type="Proteomes" id="UP000256645"/>
    </source>
</evidence>
<feature type="transmembrane region" description="Helical" evidence="8">
    <location>
        <begin position="510"/>
        <end position="536"/>
    </location>
</feature>
<keyword evidence="4 8" id="KW-0812">Transmembrane</keyword>
<dbReference type="EMBL" id="PDLM01000002">
    <property type="protein sequence ID" value="RDW85172.1"/>
    <property type="molecule type" value="Genomic_DNA"/>
</dbReference>
<comment type="subcellular location">
    <subcellularLocation>
        <location evidence="1">Membrane</location>
        <topology evidence="1">Multi-pass membrane protein</topology>
    </subcellularLocation>
</comment>
<dbReference type="Proteomes" id="UP000256645">
    <property type="component" value="Unassembled WGS sequence"/>
</dbReference>
<dbReference type="Pfam" id="PF02714">
    <property type="entry name" value="RSN1_7TM"/>
    <property type="match status" value="1"/>
</dbReference>
<feature type="domain" description="CSC1/OSCA1-like N-terminal transmembrane" evidence="11">
    <location>
        <begin position="51"/>
        <end position="199"/>
    </location>
</feature>
<feature type="domain" description="10TM putative phosphate transporter extracellular tail" evidence="10">
    <location>
        <begin position="925"/>
        <end position="1011"/>
    </location>
</feature>
<feature type="transmembrane region" description="Helical" evidence="8">
    <location>
        <begin position="131"/>
        <end position="156"/>
    </location>
</feature>
<evidence type="ECO:0000259" key="12">
    <source>
        <dbReference type="Pfam" id="PF14703"/>
    </source>
</evidence>
<dbReference type="OrthoDB" id="1076608at2759"/>
<evidence type="ECO:0000259" key="9">
    <source>
        <dbReference type="Pfam" id="PF02714"/>
    </source>
</evidence>
<gene>
    <name evidence="13" type="ORF">BP6252_02762</name>
</gene>
<evidence type="ECO:0000256" key="6">
    <source>
        <dbReference type="ARBA" id="ARBA00023136"/>
    </source>
</evidence>
<evidence type="ECO:0000256" key="3">
    <source>
        <dbReference type="ARBA" id="ARBA00022448"/>
    </source>
</evidence>
<reference evidence="13 14" key="1">
    <citation type="journal article" date="2018" name="IMA Fungus">
        <title>IMA Genome-F 9: Draft genome sequence of Annulohypoxylon stygium, Aspergillus mulundensis, Berkeleyomyces basicola (syn. Thielaviopsis basicola), Ceratocystis smalleyi, two Cercospora beticola strains, Coleophoma cylindrospora, Fusarium fracticaudum, Phialophora cf. hyalina, and Morchella septimelata.</title>
        <authorList>
            <person name="Wingfield B.D."/>
            <person name="Bills G.F."/>
            <person name="Dong Y."/>
            <person name="Huang W."/>
            <person name="Nel W.J."/>
            <person name="Swalarsk-Parry B.S."/>
            <person name="Vaghefi N."/>
            <person name="Wilken P.M."/>
            <person name="An Z."/>
            <person name="de Beer Z.W."/>
            <person name="De Vos L."/>
            <person name="Chen L."/>
            <person name="Duong T.A."/>
            <person name="Gao Y."/>
            <person name="Hammerbacher A."/>
            <person name="Kikkert J.R."/>
            <person name="Li Y."/>
            <person name="Li H."/>
            <person name="Li K."/>
            <person name="Li Q."/>
            <person name="Liu X."/>
            <person name="Ma X."/>
            <person name="Naidoo K."/>
            <person name="Pethybridge S.J."/>
            <person name="Sun J."/>
            <person name="Steenkamp E.T."/>
            <person name="van der Nest M.A."/>
            <person name="van Wyk S."/>
            <person name="Wingfield M.J."/>
            <person name="Xiong C."/>
            <person name="Yue Q."/>
            <person name="Zhang X."/>
        </authorList>
    </citation>
    <scope>NUCLEOTIDE SEQUENCE [LARGE SCALE GENOMIC DNA]</scope>
    <source>
        <strain evidence="13 14">BP6252</strain>
    </source>
</reference>
<feature type="transmembrane region" description="Helical" evidence="8">
    <location>
        <begin position="764"/>
        <end position="781"/>
    </location>
</feature>
<protein>
    <recommendedName>
        <fullName evidence="15">DUF221-domain-containing protein</fullName>
    </recommendedName>
</protein>
<evidence type="ECO:0000259" key="10">
    <source>
        <dbReference type="Pfam" id="PF12621"/>
    </source>
</evidence>
<dbReference type="InterPro" id="IPR032880">
    <property type="entry name" value="CSC1/OSCA1-like_N"/>
</dbReference>
<dbReference type="Pfam" id="PF13967">
    <property type="entry name" value="RSN1_TM"/>
    <property type="match status" value="1"/>
</dbReference>
<dbReference type="GO" id="GO:0005227">
    <property type="term" value="F:calcium-activated cation channel activity"/>
    <property type="evidence" value="ECO:0007669"/>
    <property type="project" value="InterPro"/>
</dbReference>
<evidence type="ECO:0000256" key="1">
    <source>
        <dbReference type="ARBA" id="ARBA00004141"/>
    </source>
</evidence>
<feature type="domain" description="CSC1/OSCA1-like cytosolic" evidence="12">
    <location>
        <begin position="222"/>
        <end position="496"/>
    </location>
</feature>
<evidence type="ECO:0000259" key="11">
    <source>
        <dbReference type="Pfam" id="PF13967"/>
    </source>
</evidence>
<dbReference type="InterPro" id="IPR003864">
    <property type="entry name" value="CSC1/OSCA1-like_7TM"/>
</dbReference>
<feature type="transmembrane region" description="Helical" evidence="8">
    <location>
        <begin position="176"/>
        <end position="197"/>
    </location>
</feature>